<dbReference type="AlphaFoldDB" id="A0A9Q0FWG1"/>
<sequence length="86" mass="9653">MISYPQDCGCEFGKDWKATISCRGRIPYHDYHARASISRIPKDFSITDRWTGEGKTQTNVPFESSRTPPMPSGPGATIEETLKITM</sequence>
<comment type="caution">
    <text evidence="2">The sequence shown here is derived from an EMBL/GenBank/DDBJ whole genome shotgun (WGS) entry which is preliminary data.</text>
</comment>
<proteinExistence type="predicted"/>
<feature type="region of interest" description="Disordered" evidence="1">
    <location>
        <begin position="49"/>
        <end position="76"/>
    </location>
</feature>
<keyword evidence="3" id="KW-1185">Reference proteome</keyword>
<feature type="compositionally biased region" description="Polar residues" evidence="1">
    <location>
        <begin position="54"/>
        <end position="67"/>
    </location>
</feature>
<protein>
    <submittedName>
        <fullName evidence="2">Uncharacterized protein</fullName>
    </submittedName>
</protein>
<accession>A0A9Q0FWG1</accession>
<evidence type="ECO:0000256" key="1">
    <source>
        <dbReference type="SAM" id="MobiDB-lite"/>
    </source>
</evidence>
<dbReference type="Proteomes" id="UP001141552">
    <property type="component" value="Unassembled WGS sequence"/>
</dbReference>
<gene>
    <name evidence="2" type="ORF">Tsubulata_046779</name>
</gene>
<evidence type="ECO:0000313" key="3">
    <source>
        <dbReference type="Proteomes" id="UP001141552"/>
    </source>
</evidence>
<reference evidence="2" key="2">
    <citation type="journal article" date="2023" name="Plants (Basel)">
        <title>Annotation of the Turnera subulata (Passifloraceae) Draft Genome Reveals the S-Locus Evolved after the Divergence of Turneroideae from Passifloroideae in a Stepwise Manner.</title>
        <authorList>
            <person name="Henning P.M."/>
            <person name="Roalson E.H."/>
            <person name="Mir W."/>
            <person name="McCubbin A.G."/>
            <person name="Shore J.S."/>
        </authorList>
    </citation>
    <scope>NUCLEOTIDE SEQUENCE</scope>
    <source>
        <strain evidence="2">F60SS</strain>
    </source>
</reference>
<reference evidence="2" key="1">
    <citation type="submission" date="2022-02" db="EMBL/GenBank/DDBJ databases">
        <authorList>
            <person name="Henning P.M."/>
            <person name="McCubbin A.G."/>
            <person name="Shore J.S."/>
        </authorList>
    </citation>
    <scope>NUCLEOTIDE SEQUENCE</scope>
    <source>
        <strain evidence="2">F60SS</strain>
        <tissue evidence="2">Leaves</tissue>
    </source>
</reference>
<dbReference type="EMBL" id="JAKUCV010003703">
    <property type="protein sequence ID" value="KAJ4837920.1"/>
    <property type="molecule type" value="Genomic_DNA"/>
</dbReference>
<organism evidence="2 3">
    <name type="scientific">Turnera subulata</name>
    <dbReference type="NCBI Taxonomy" id="218843"/>
    <lineage>
        <taxon>Eukaryota</taxon>
        <taxon>Viridiplantae</taxon>
        <taxon>Streptophyta</taxon>
        <taxon>Embryophyta</taxon>
        <taxon>Tracheophyta</taxon>
        <taxon>Spermatophyta</taxon>
        <taxon>Magnoliopsida</taxon>
        <taxon>eudicotyledons</taxon>
        <taxon>Gunneridae</taxon>
        <taxon>Pentapetalae</taxon>
        <taxon>rosids</taxon>
        <taxon>fabids</taxon>
        <taxon>Malpighiales</taxon>
        <taxon>Passifloraceae</taxon>
        <taxon>Turnera</taxon>
    </lineage>
</organism>
<name>A0A9Q0FWG1_9ROSI</name>
<evidence type="ECO:0000313" key="2">
    <source>
        <dbReference type="EMBL" id="KAJ4837920.1"/>
    </source>
</evidence>